<proteinExistence type="predicted"/>
<dbReference type="InterPro" id="IPR014043">
    <property type="entry name" value="Acyl_transferase_dom"/>
</dbReference>
<dbReference type="GO" id="GO:0006633">
    <property type="term" value="P:fatty acid biosynthetic process"/>
    <property type="evidence" value="ECO:0007669"/>
    <property type="project" value="TreeGrafter"/>
</dbReference>
<evidence type="ECO:0000256" key="2">
    <source>
        <dbReference type="ARBA" id="ARBA00022679"/>
    </source>
</evidence>
<feature type="domain" description="Malonyl-CoA:ACP transacylase (MAT)" evidence="5">
    <location>
        <begin position="7"/>
        <end position="313"/>
    </location>
</feature>
<dbReference type="RefSeq" id="WP_042211208.1">
    <property type="nucleotide sequence ID" value="NZ_CP009285.1"/>
</dbReference>
<dbReference type="GO" id="GO:0005829">
    <property type="term" value="C:cytosol"/>
    <property type="evidence" value="ECO:0007669"/>
    <property type="project" value="TreeGrafter"/>
</dbReference>
<dbReference type="SUPFAM" id="SSF55048">
    <property type="entry name" value="Probable ACP-binding domain of malonyl-CoA ACP transacylase"/>
    <property type="match status" value="1"/>
</dbReference>
<dbReference type="AlphaFoldDB" id="A0A089LA46"/>
<dbReference type="SMART" id="SM00827">
    <property type="entry name" value="PKS_AT"/>
    <property type="match status" value="1"/>
</dbReference>
<dbReference type="Pfam" id="PF00698">
    <property type="entry name" value="Acyl_transf_1"/>
    <property type="match status" value="1"/>
</dbReference>
<dbReference type="InterPro" id="IPR050858">
    <property type="entry name" value="Mal-CoA-ACP_Trans/PKS_FabD"/>
</dbReference>
<evidence type="ECO:0000256" key="4">
    <source>
        <dbReference type="ARBA" id="ARBA00048462"/>
    </source>
</evidence>
<dbReference type="Gene3D" id="3.30.70.250">
    <property type="entry name" value="Malonyl-CoA ACP transacylase, ACP-binding"/>
    <property type="match status" value="1"/>
</dbReference>
<dbReference type="PANTHER" id="PTHR42681:SF1">
    <property type="entry name" value="MALONYL-COA-ACYL CARRIER PROTEIN TRANSACYLASE, MITOCHONDRIAL"/>
    <property type="match status" value="1"/>
</dbReference>
<reference evidence="6" key="1">
    <citation type="submission" date="2014-08" db="EMBL/GenBank/DDBJ databases">
        <title>Comparative genomics of the Paenibacillus odorifer group.</title>
        <authorList>
            <person name="den Bakker H.C."/>
            <person name="Tsai Y.-C.Y.-C."/>
            <person name="Martin N."/>
            <person name="Korlach J."/>
            <person name="Wiedmann M."/>
        </authorList>
    </citation>
    <scope>NUCLEOTIDE SEQUENCE [LARGE SCALE GENOMIC DNA]</scope>
    <source>
        <strain evidence="6">DSM 13188</strain>
    </source>
</reference>
<evidence type="ECO:0000256" key="3">
    <source>
        <dbReference type="ARBA" id="ARBA00023315"/>
    </source>
</evidence>
<comment type="catalytic activity">
    <reaction evidence="4">
        <text>holo-[ACP] + malonyl-CoA = malonyl-[ACP] + CoA</text>
        <dbReference type="Rhea" id="RHEA:41792"/>
        <dbReference type="Rhea" id="RHEA-COMP:9623"/>
        <dbReference type="Rhea" id="RHEA-COMP:9685"/>
        <dbReference type="ChEBI" id="CHEBI:57287"/>
        <dbReference type="ChEBI" id="CHEBI:57384"/>
        <dbReference type="ChEBI" id="CHEBI:64479"/>
        <dbReference type="ChEBI" id="CHEBI:78449"/>
        <dbReference type="EC" id="2.3.1.39"/>
    </reaction>
</comment>
<sequence length="422" mass="46765">MKKIAFLFPGQGSQYPGMGKGFYESNQSVKRVFEEVSDSLGIDMAKLCFESTPAELVKTENTQPAILTVSVAMFQIFMDRVGAEPDYLAGHSLGEFSALVCAGGIGLGDAARIVRQRGRFMQEAVSLGAGAMAAISGIDLDSIKKQCLLLQHEGKAVVISNYNSPDQTVISGTAAGVEEASRELTKHGATAIPLHVSAPFHSQLMTAAADKLGDELEKYTYHPLKWPVISNVTALPYQNEHIIKNLLAEQMSKPVQWVYTMNYLASEGVQAFIELGPKDVLKKLAMVNTPKLEAYSFDKPEDMDQISSLSDDEPQTKNFSKIKLLTRSLAIAICTPNKNWDDMEYRQGVIEPYKRIERMVEDLEQNMLEPTTEQMSEALEMLLSVFRTKRTPIEEQKQRFNQLISELGMEEFITGVITVSMG</sequence>
<keyword evidence="3 6" id="KW-0012">Acyltransferase</keyword>
<dbReference type="EMBL" id="CP009285">
    <property type="protein sequence ID" value="AIQ56945.1"/>
    <property type="molecule type" value="Genomic_DNA"/>
</dbReference>
<evidence type="ECO:0000256" key="1">
    <source>
        <dbReference type="ARBA" id="ARBA00013258"/>
    </source>
</evidence>
<dbReference type="InterPro" id="IPR016036">
    <property type="entry name" value="Malonyl_transacylase_ACP-bd"/>
</dbReference>
<keyword evidence="2" id="KW-0808">Transferase</keyword>
<dbReference type="InterPro" id="IPR016035">
    <property type="entry name" value="Acyl_Trfase/lysoPLipase"/>
</dbReference>
<accession>A0A089LA46</accession>
<dbReference type="SUPFAM" id="SSF52151">
    <property type="entry name" value="FabD/lysophospholipase-like"/>
    <property type="match status" value="1"/>
</dbReference>
<dbReference type="OrthoDB" id="9805460at2"/>
<dbReference type="KEGG" id="pbd:PBOR_08350"/>
<dbReference type="PANTHER" id="PTHR42681">
    <property type="entry name" value="MALONYL-COA-ACYL CARRIER PROTEIN TRANSACYLASE, MITOCHONDRIAL"/>
    <property type="match status" value="1"/>
</dbReference>
<keyword evidence="7" id="KW-1185">Reference proteome</keyword>
<dbReference type="InterPro" id="IPR004410">
    <property type="entry name" value="Malonyl_CoA-ACP_transAc_FabD"/>
</dbReference>
<evidence type="ECO:0000313" key="7">
    <source>
        <dbReference type="Proteomes" id="UP000029518"/>
    </source>
</evidence>
<dbReference type="EC" id="2.3.1.39" evidence="1"/>
<organism evidence="6 7">
    <name type="scientific">Paenibacillus borealis</name>
    <dbReference type="NCBI Taxonomy" id="160799"/>
    <lineage>
        <taxon>Bacteria</taxon>
        <taxon>Bacillati</taxon>
        <taxon>Bacillota</taxon>
        <taxon>Bacilli</taxon>
        <taxon>Bacillales</taxon>
        <taxon>Paenibacillaceae</taxon>
        <taxon>Paenibacillus</taxon>
    </lineage>
</organism>
<evidence type="ECO:0000313" key="6">
    <source>
        <dbReference type="EMBL" id="AIQ56945.1"/>
    </source>
</evidence>
<gene>
    <name evidence="6" type="ORF">PBOR_08350</name>
</gene>
<dbReference type="Gene3D" id="3.40.366.10">
    <property type="entry name" value="Malonyl-Coenzyme A Acyl Carrier Protein, domain 2"/>
    <property type="match status" value="1"/>
</dbReference>
<evidence type="ECO:0000259" key="5">
    <source>
        <dbReference type="SMART" id="SM00827"/>
    </source>
</evidence>
<dbReference type="InterPro" id="IPR001227">
    <property type="entry name" value="Ac_transferase_dom_sf"/>
</dbReference>
<dbReference type="Proteomes" id="UP000029518">
    <property type="component" value="Chromosome"/>
</dbReference>
<dbReference type="HOGENOM" id="CLU_030558_1_0_9"/>
<dbReference type="GO" id="GO:0004314">
    <property type="term" value="F:[acyl-carrier-protein] S-malonyltransferase activity"/>
    <property type="evidence" value="ECO:0007669"/>
    <property type="project" value="UniProtKB-EC"/>
</dbReference>
<dbReference type="NCBIfam" id="TIGR00128">
    <property type="entry name" value="fabD"/>
    <property type="match status" value="1"/>
</dbReference>
<protein>
    <recommendedName>
        <fullName evidence="1">[acyl-carrier-protein] S-malonyltransferase</fullName>
        <ecNumber evidence="1">2.3.1.39</ecNumber>
    </recommendedName>
</protein>
<name>A0A089LA46_PAEBO</name>